<reference evidence="2" key="1">
    <citation type="submission" date="2020-06" db="EMBL/GenBank/DDBJ databases">
        <authorList>
            <consortium name="Plant Systems Biology data submission"/>
        </authorList>
    </citation>
    <scope>NUCLEOTIDE SEQUENCE</scope>
    <source>
        <strain evidence="2">D6</strain>
    </source>
</reference>
<feature type="domain" description="Metallo-beta-lactamase" evidence="1">
    <location>
        <begin position="37"/>
        <end position="126"/>
    </location>
</feature>
<dbReference type="Proteomes" id="UP001153069">
    <property type="component" value="Unassembled WGS sequence"/>
</dbReference>
<name>A0A9N8E9I8_9STRA</name>
<comment type="caution">
    <text evidence="2">The sequence shown here is derived from an EMBL/GenBank/DDBJ whole genome shotgun (WGS) entry which is preliminary data.</text>
</comment>
<accession>A0A9N8E9I8</accession>
<organism evidence="2 3">
    <name type="scientific">Seminavis robusta</name>
    <dbReference type="NCBI Taxonomy" id="568900"/>
    <lineage>
        <taxon>Eukaryota</taxon>
        <taxon>Sar</taxon>
        <taxon>Stramenopiles</taxon>
        <taxon>Ochrophyta</taxon>
        <taxon>Bacillariophyta</taxon>
        <taxon>Bacillariophyceae</taxon>
        <taxon>Bacillariophycidae</taxon>
        <taxon>Naviculales</taxon>
        <taxon>Naviculaceae</taxon>
        <taxon>Seminavis</taxon>
    </lineage>
</organism>
<evidence type="ECO:0000313" key="3">
    <source>
        <dbReference type="Proteomes" id="UP001153069"/>
    </source>
</evidence>
<dbReference type="InterPro" id="IPR036866">
    <property type="entry name" value="RibonucZ/Hydroxyglut_hydro"/>
</dbReference>
<dbReference type="Pfam" id="PF00753">
    <property type="entry name" value="Lactamase_B"/>
    <property type="match status" value="1"/>
</dbReference>
<dbReference type="PANTHER" id="PTHR30619:SF1">
    <property type="entry name" value="RECOMBINATION PROTEIN 2"/>
    <property type="match status" value="1"/>
</dbReference>
<dbReference type="Gene3D" id="3.60.15.10">
    <property type="entry name" value="Ribonuclease Z/Hydroxyacylglutathione hydrolase-like"/>
    <property type="match status" value="1"/>
</dbReference>
<sequence length="427" mass="48074">MSYLKWDAAVPTTSAKQVFDPWKPGFLDIHHLYVGSSVSTFIILPDSTTLLIDAGQVNLEKQRQWWKSLGPPYDKLKALDPVPIASKSPSEWIFDYMTEFWPSSKQRHNRTLDYLLATHFHSDHFGEPNNNNNLSAVSLSGIPWIASQLPIGKLVDRGYPQYDFPKDLRSAGDDNTKHYIDFVDTTIATKQSKISMEQFQVGSKTQIRPLHGQQQEDLVIQVIKNNNLVVQNNDNDEATTTIAQINGTFLDEHGQWNENALSAAFVIQYGDFRYYEGADQEVVREKHGNTILLDTIGPTARAAGAVDVASLNHHGHGVTAEFVDVMDPPVVVLQGWCSDQPKSESVRLLQSPSRQIFATHVFPERLNAMGPELARLFASTWGHVVVRVHPPAADDPQQPQTYEIFVLDGQRQLKSYHGPYTPRKKKH</sequence>
<evidence type="ECO:0000313" key="2">
    <source>
        <dbReference type="EMBL" id="CAB9515146.1"/>
    </source>
</evidence>
<dbReference type="InterPro" id="IPR052159">
    <property type="entry name" value="Competence_DNA_uptake"/>
</dbReference>
<keyword evidence="3" id="KW-1185">Reference proteome</keyword>
<proteinExistence type="predicted"/>
<evidence type="ECO:0000259" key="1">
    <source>
        <dbReference type="Pfam" id="PF00753"/>
    </source>
</evidence>
<dbReference type="AlphaFoldDB" id="A0A9N8E9I8"/>
<dbReference type="OrthoDB" id="4670891at2759"/>
<dbReference type="EMBL" id="CAICTM010000695">
    <property type="protein sequence ID" value="CAB9515146.1"/>
    <property type="molecule type" value="Genomic_DNA"/>
</dbReference>
<protein>
    <submittedName>
        <fullName evidence="2">Inherit from NOG: competence protein ComEC</fullName>
    </submittedName>
</protein>
<dbReference type="InterPro" id="IPR001279">
    <property type="entry name" value="Metallo-B-lactamas"/>
</dbReference>
<dbReference type="PANTHER" id="PTHR30619">
    <property type="entry name" value="DNA INTERNALIZATION/COMPETENCE PROTEIN COMEC/REC2"/>
    <property type="match status" value="1"/>
</dbReference>
<dbReference type="SUPFAM" id="SSF56281">
    <property type="entry name" value="Metallo-hydrolase/oxidoreductase"/>
    <property type="match status" value="2"/>
</dbReference>
<gene>
    <name evidence="2" type="ORF">SEMRO_696_G188890.1</name>
</gene>